<comment type="caution">
    <text evidence="5">The sequence shown here is derived from an EMBL/GenBank/DDBJ whole genome shotgun (WGS) entry which is preliminary data.</text>
</comment>
<dbReference type="GO" id="GO:0016829">
    <property type="term" value="F:lyase activity"/>
    <property type="evidence" value="ECO:0007669"/>
    <property type="project" value="InterPro"/>
</dbReference>
<evidence type="ECO:0000256" key="2">
    <source>
        <dbReference type="ARBA" id="ARBA00006966"/>
    </source>
</evidence>
<dbReference type="EMBL" id="JNSL01000199">
    <property type="protein sequence ID" value="KGA13151.1"/>
    <property type="molecule type" value="Genomic_DNA"/>
</dbReference>
<dbReference type="AlphaFoldDB" id="A0A094QFQ0"/>
<dbReference type="Gene3D" id="3.40.640.10">
    <property type="entry name" value="Type I PLP-dependent aspartate aminotransferase-like (Major domain)"/>
    <property type="match status" value="1"/>
</dbReference>
<evidence type="ECO:0000256" key="1">
    <source>
        <dbReference type="ARBA" id="ARBA00001933"/>
    </source>
</evidence>
<feature type="domain" description="Aromatic amino acid beta-eliminating lyase/threonine aldolase" evidence="4">
    <location>
        <begin position="9"/>
        <end position="292"/>
    </location>
</feature>
<evidence type="ECO:0000313" key="5">
    <source>
        <dbReference type="EMBL" id="KGA13151.1"/>
    </source>
</evidence>
<name>A0A094QFQ0_9ZZZZ</name>
<keyword evidence="3" id="KW-0663">Pyridoxal phosphate</keyword>
<dbReference type="SUPFAM" id="SSF53383">
    <property type="entry name" value="PLP-dependent transferases"/>
    <property type="match status" value="1"/>
</dbReference>
<dbReference type="PANTHER" id="PTHR48097">
    <property type="entry name" value="L-THREONINE ALDOLASE-RELATED"/>
    <property type="match status" value="1"/>
</dbReference>
<dbReference type="PANTHER" id="PTHR48097:SF5">
    <property type="entry name" value="LOW SPECIFICITY L-THREONINE ALDOLASE"/>
    <property type="match status" value="1"/>
</dbReference>
<dbReference type="GO" id="GO:0006520">
    <property type="term" value="P:amino acid metabolic process"/>
    <property type="evidence" value="ECO:0007669"/>
    <property type="project" value="InterPro"/>
</dbReference>
<evidence type="ECO:0000259" key="4">
    <source>
        <dbReference type="Pfam" id="PF01212"/>
    </source>
</evidence>
<accession>A0A094QFQ0</accession>
<comment type="similarity">
    <text evidence="2">Belongs to the threonine aldolase family.</text>
</comment>
<dbReference type="Gene3D" id="3.90.1150.10">
    <property type="entry name" value="Aspartate Aminotransferase, domain 1"/>
    <property type="match status" value="1"/>
</dbReference>
<dbReference type="InterPro" id="IPR015422">
    <property type="entry name" value="PyrdxlP-dep_Trfase_small"/>
</dbReference>
<evidence type="ECO:0000256" key="3">
    <source>
        <dbReference type="ARBA" id="ARBA00022898"/>
    </source>
</evidence>
<protein>
    <submittedName>
        <fullName evidence="5">Threonine aldolase</fullName>
    </submittedName>
</protein>
<sequence>MSDGIWRGFASDNYAGIHPEILKAMSEINAGHQVAYGDDIYTEQLSGVVKKQFGNAAEAFPVFNGTGANVITLQAMCKPWEAVVCATSAHINVDEGGAPEKVAGLKLLQVETPDGKLTPELVDKQAWGFGNEHRAQPKVVSITNSTEYGTVYSVAEVKALADHAHSLGMYIHLDGARISNAAASLGTSLGAFTADVGVDAVSLGGTKNGAMGAEAAVILNPDLVPAMKYVRKSGMQLASKMRFISIQLVAMFEGDLWLKNAQHSNAMAQELYQGIKDIPGVKVEAPQANALFPILPAASIEPLQSVAKFYVWDHMINQVRWMCSWDTTQADVDNFVAAVKSELAN</sequence>
<dbReference type="InterPro" id="IPR001597">
    <property type="entry name" value="ArAA_b-elim_lyase/Thr_aldolase"/>
</dbReference>
<proteinExistence type="inferred from homology"/>
<comment type="cofactor">
    <cofactor evidence="1">
        <name>pyridoxal 5'-phosphate</name>
        <dbReference type="ChEBI" id="CHEBI:597326"/>
    </cofactor>
</comment>
<gene>
    <name evidence="5" type="ORF">GM51_20510</name>
</gene>
<reference evidence="5" key="1">
    <citation type="submission" date="2014-06" db="EMBL/GenBank/DDBJ databases">
        <title>Key roles for freshwater Actinobacteria revealed by deep metagenomic sequencing.</title>
        <authorList>
            <person name="Ghai R."/>
            <person name="Mizuno C.M."/>
            <person name="Picazo A."/>
            <person name="Camacho A."/>
            <person name="Rodriguez-Valera F."/>
        </authorList>
    </citation>
    <scope>NUCLEOTIDE SEQUENCE</scope>
</reference>
<organism evidence="5">
    <name type="scientific">freshwater metagenome</name>
    <dbReference type="NCBI Taxonomy" id="449393"/>
    <lineage>
        <taxon>unclassified sequences</taxon>
        <taxon>metagenomes</taxon>
        <taxon>ecological metagenomes</taxon>
    </lineage>
</organism>
<dbReference type="InterPro" id="IPR015424">
    <property type="entry name" value="PyrdxlP-dep_Trfase"/>
</dbReference>
<dbReference type="InterPro" id="IPR015421">
    <property type="entry name" value="PyrdxlP-dep_Trfase_major"/>
</dbReference>
<dbReference type="CDD" id="cd06502">
    <property type="entry name" value="TA_like"/>
    <property type="match status" value="1"/>
</dbReference>
<dbReference type="Pfam" id="PF01212">
    <property type="entry name" value="Beta_elim_lyase"/>
    <property type="match status" value="1"/>
</dbReference>